<dbReference type="EMBL" id="AP009386">
    <property type="protein sequence ID" value="BAG46482.1"/>
    <property type="molecule type" value="Genomic_DNA"/>
</dbReference>
<dbReference type="InterPro" id="IPR038666">
    <property type="entry name" value="SSP1_head-tail_sf"/>
</dbReference>
<dbReference type="NCBIfam" id="TIGR01563">
    <property type="entry name" value="gp16_SPP1"/>
    <property type="match status" value="1"/>
</dbReference>
<dbReference type="Proteomes" id="UP000008815">
    <property type="component" value="Chromosome 2"/>
</dbReference>
<dbReference type="RefSeq" id="WP_012216712.1">
    <property type="nucleotide sequence ID" value="NC_010086.1"/>
</dbReference>
<dbReference type="Gene3D" id="2.40.10.270">
    <property type="entry name" value="Bacteriophage SPP1 head-tail adaptor protein"/>
    <property type="match status" value="1"/>
</dbReference>
<sequence>MLRSSDLTEFIVIERKGGRTNENGEPLPDDWVTHDEVWASVRFVSGKEHVISGAVRSSAIASIRIRFREDIDSEMRIRYGDQLYDIVAVLPNRRKGSLDLPVKVGEKYV</sequence>
<name>A0A0H3KSB7_BURM1</name>
<proteinExistence type="predicted"/>
<dbReference type="AlphaFoldDB" id="A0A0H3KSB7"/>
<dbReference type="KEGG" id="bmu:Bmul_3870"/>
<dbReference type="STRING" id="395019.BMULJ_04632"/>
<dbReference type="Pfam" id="PF05521">
    <property type="entry name" value="Phage_HCP"/>
    <property type="match status" value="1"/>
</dbReference>
<dbReference type="KEGG" id="bmj:BMULJ_04632"/>
<reference evidence="1 2" key="1">
    <citation type="submission" date="2007-04" db="EMBL/GenBank/DDBJ databases">
        <title>Complete genome sequence of Burkholderia multivorans ATCC 17616.</title>
        <authorList>
            <person name="Ohtsubo Y."/>
            <person name="Yamashita A."/>
            <person name="Kurokawa K."/>
            <person name="Takami H."/>
            <person name="Yuhara S."/>
            <person name="Nishiyama E."/>
            <person name="Endo R."/>
            <person name="Miyazaki R."/>
            <person name="Ono A."/>
            <person name="Yano K."/>
            <person name="Ito M."/>
            <person name="Sota M."/>
            <person name="Yuji N."/>
            <person name="Hattori M."/>
            <person name="Tsuda M."/>
        </authorList>
    </citation>
    <scope>NUCLEOTIDE SEQUENCE [LARGE SCALE GENOMIC DNA]</scope>
    <source>
        <strain evidence="2">ATCC 17616 / 249</strain>
    </source>
</reference>
<dbReference type="InterPro" id="IPR008767">
    <property type="entry name" value="Phage_SPP1_head-tail_adaptor"/>
</dbReference>
<keyword evidence="2" id="KW-1185">Reference proteome</keyword>
<accession>A0A0H3KSB7</accession>
<dbReference type="eggNOG" id="COG5614">
    <property type="taxonomic scope" value="Bacteria"/>
</dbReference>
<dbReference type="HOGENOM" id="CLU_147810_2_1_4"/>
<protein>
    <submittedName>
        <fullName evidence="1">Bacteriophage head-tail adaptor</fullName>
    </submittedName>
</protein>
<evidence type="ECO:0000313" key="1">
    <source>
        <dbReference type="EMBL" id="BAG46482.1"/>
    </source>
</evidence>
<organism evidence="1 2">
    <name type="scientific">Burkholderia multivorans (strain ATCC 17616 / 249)</name>
    <dbReference type="NCBI Taxonomy" id="395019"/>
    <lineage>
        <taxon>Bacteria</taxon>
        <taxon>Pseudomonadati</taxon>
        <taxon>Pseudomonadota</taxon>
        <taxon>Betaproteobacteria</taxon>
        <taxon>Burkholderiales</taxon>
        <taxon>Burkholderiaceae</taxon>
        <taxon>Burkholderia</taxon>
        <taxon>Burkholderia cepacia complex</taxon>
    </lineage>
</organism>
<gene>
    <name evidence="1" type="ordered locus">BMULJ_04632</name>
</gene>
<evidence type="ECO:0000313" key="2">
    <source>
        <dbReference type="Proteomes" id="UP000008815"/>
    </source>
</evidence>